<sequence length="149" mass="16704">MQELYATTNLHVLVGVDCSWPLTGRRIEHDQVSPSLQNWSFELPFYYTLMAPFILSPPRPWSPPQSCFGPIAMGQRRTYPSQKSFKLGSIFGSSAGTQNIMRSEVQHMLNLSDSGTESFHSGSLLSPPIAGKITAYLYYLTYDAHILDI</sequence>
<accession>A0A1Y2EHG9</accession>
<keyword evidence="2" id="KW-1185">Reference proteome</keyword>
<dbReference type="InParanoid" id="A0A1Y2EHG9"/>
<comment type="caution">
    <text evidence="1">The sequence shown here is derived from an EMBL/GenBank/DDBJ whole genome shotgun (WGS) entry which is preliminary data.</text>
</comment>
<dbReference type="GeneID" id="63771020"/>
<organism evidence="1 2">
    <name type="scientific">Pseudomassariella vexata</name>
    <dbReference type="NCBI Taxonomy" id="1141098"/>
    <lineage>
        <taxon>Eukaryota</taxon>
        <taxon>Fungi</taxon>
        <taxon>Dikarya</taxon>
        <taxon>Ascomycota</taxon>
        <taxon>Pezizomycotina</taxon>
        <taxon>Sordariomycetes</taxon>
        <taxon>Xylariomycetidae</taxon>
        <taxon>Amphisphaeriales</taxon>
        <taxon>Pseudomassariaceae</taxon>
        <taxon>Pseudomassariella</taxon>
    </lineage>
</organism>
<protein>
    <submittedName>
        <fullName evidence="1">Uncharacterized protein</fullName>
    </submittedName>
</protein>
<gene>
    <name evidence="1" type="ORF">BCR38DRAFT_325</name>
</gene>
<reference evidence="1 2" key="1">
    <citation type="submission" date="2016-07" db="EMBL/GenBank/DDBJ databases">
        <title>Pervasive Adenine N6-methylation of Active Genes in Fungi.</title>
        <authorList>
            <consortium name="DOE Joint Genome Institute"/>
            <person name="Mondo S.J."/>
            <person name="Dannebaum R.O."/>
            <person name="Kuo R.C."/>
            <person name="Labutti K."/>
            <person name="Haridas S."/>
            <person name="Kuo A."/>
            <person name="Salamov A."/>
            <person name="Ahrendt S.R."/>
            <person name="Lipzen A."/>
            <person name="Sullivan W."/>
            <person name="Andreopoulos W.B."/>
            <person name="Clum A."/>
            <person name="Lindquist E."/>
            <person name="Daum C."/>
            <person name="Ramamoorthy G.K."/>
            <person name="Gryganskyi A."/>
            <person name="Culley D."/>
            <person name="Magnuson J.K."/>
            <person name="James T.Y."/>
            <person name="O'Malley M.A."/>
            <person name="Stajich J.E."/>
            <person name="Spatafora J.W."/>
            <person name="Visel A."/>
            <person name="Grigoriev I.V."/>
        </authorList>
    </citation>
    <scope>NUCLEOTIDE SEQUENCE [LARGE SCALE GENOMIC DNA]</scope>
    <source>
        <strain evidence="1 2">CBS 129021</strain>
    </source>
</reference>
<name>A0A1Y2EHG9_9PEZI</name>
<dbReference type="RefSeq" id="XP_040720479.1">
    <property type="nucleotide sequence ID" value="XM_040854808.1"/>
</dbReference>
<dbReference type="EMBL" id="MCFJ01000001">
    <property type="protein sequence ID" value="ORY70887.1"/>
    <property type="molecule type" value="Genomic_DNA"/>
</dbReference>
<dbReference type="Proteomes" id="UP000193689">
    <property type="component" value="Unassembled WGS sequence"/>
</dbReference>
<proteinExistence type="predicted"/>
<dbReference type="AlphaFoldDB" id="A0A1Y2EHG9"/>
<evidence type="ECO:0000313" key="1">
    <source>
        <dbReference type="EMBL" id="ORY70887.1"/>
    </source>
</evidence>
<evidence type="ECO:0000313" key="2">
    <source>
        <dbReference type="Proteomes" id="UP000193689"/>
    </source>
</evidence>